<keyword evidence="6 7" id="KW-0539">Nucleus</keyword>
<keyword evidence="4 7" id="KW-0010">Activator</keyword>
<dbReference type="AlphaFoldDB" id="F4QBC5"/>
<evidence type="ECO:0000256" key="5">
    <source>
        <dbReference type="ARBA" id="ARBA00023163"/>
    </source>
</evidence>
<dbReference type="OrthoDB" id="20755at2759"/>
<gene>
    <name evidence="7" type="primary">MED9</name>
    <name evidence="9" type="ORF">DFA_10770</name>
</gene>
<dbReference type="GO" id="GO:0006357">
    <property type="term" value="P:regulation of transcription by RNA polymerase II"/>
    <property type="evidence" value="ECO:0007669"/>
    <property type="project" value="InterPro"/>
</dbReference>
<feature type="region of interest" description="Disordered" evidence="8">
    <location>
        <begin position="1"/>
        <end position="41"/>
    </location>
</feature>
<accession>F4QBC5</accession>
<feature type="compositionally biased region" description="Polar residues" evidence="8">
    <location>
        <begin position="132"/>
        <end position="141"/>
    </location>
</feature>
<comment type="subunit">
    <text evidence="7">Component of the Mediator complex.</text>
</comment>
<dbReference type="OMA" id="TMPGIQL"/>
<comment type="similarity">
    <text evidence="2 7">Belongs to the Mediator complex subunit 9 family.</text>
</comment>
<proteinExistence type="inferred from homology"/>
<evidence type="ECO:0000256" key="2">
    <source>
        <dbReference type="ARBA" id="ARBA00008089"/>
    </source>
</evidence>
<dbReference type="Pfam" id="PF07544">
    <property type="entry name" value="Med9"/>
    <property type="match status" value="1"/>
</dbReference>
<evidence type="ECO:0000313" key="9">
    <source>
        <dbReference type="EMBL" id="EGG14897.1"/>
    </source>
</evidence>
<dbReference type="GO" id="GO:0003712">
    <property type="term" value="F:transcription coregulator activity"/>
    <property type="evidence" value="ECO:0007669"/>
    <property type="project" value="InterPro"/>
</dbReference>
<comment type="function">
    <text evidence="7">Component of the Mediator complex, a coactivator involved in the regulated transcription of nearly all RNA polymerase II-dependent genes. Mediator functions as a bridge to convey information from gene-specific regulatory proteins to the basal RNA polymerase II transcription machinery. Mediator is recruited to promoters by direct interactions with regulatory proteins and serves as a scaffold for the assembly of a functional preinitiation complex with RNA polymerase II and the general transcription factors.</text>
</comment>
<sequence>MNVTPSTPITTPTQQQQQQQQQPAQPVQQQQQPQQPIEQEPTKPIEAILEEFQLFPLLLDIISRLKDDELEVSRAVNTFNERASEALKLLNTLPGVHRSPLEQENLRDSLKLKLEKKLDLIEKLKNHKLFTDQQQQQTPPINNNNNNNNNTDVEMK</sequence>
<evidence type="ECO:0000256" key="7">
    <source>
        <dbReference type="RuleBase" id="RU364145"/>
    </source>
</evidence>
<dbReference type="RefSeq" id="XP_004351413.1">
    <property type="nucleotide sequence ID" value="XM_004351361.1"/>
</dbReference>
<organism evidence="9 10">
    <name type="scientific">Cavenderia fasciculata</name>
    <name type="common">Slime mold</name>
    <name type="synonym">Dictyostelium fasciculatum</name>
    <dbReference type="NCBI Taxonomy" id="261658"/>
    <lineage>
        <taxon>Eukaryota</taxon>
        <taxon>Amoebozoa</taxon>
        <taxon>Evosea</taxon>
        <taxon>Eumycetozoa</taxon>
        <taxon>Dictyostelia</taxon>
        <taxon>Acytosteliales</taxon>
        <taxon>Cavenderiaceae</taxon>
        <taxon>Cavenderia</taxon>
    </lineage>
</organism>
<keyword evidence="10" id="KW-1185">Reference proteome</keyword>
<evidence type="ECO:0000256" key="8">
    <source>
        <dbReference type="SAM" id="MobiDB-lite"/>
    </source>
</evidence>
<evidence type="ECO:0000256" key="6">
    <source>
        <dbReference type="ARBA" id="ARBA00023242"/>
    </source>
</evidence>
<keyword evidence="3 7" id="KW-0805">Transcription regulation</keyword>
<keyword evidence="5 7" id="KW-0804">Transcription</keyword>
<dbReference type="EMBL" id="GL883027">
    <property type="protein sequence ID" value="EGG14897.1"/>
    <property type="molecule type" value="Genomic_DNA"/>
</dbReference>
<name>F4QBC5_CACFS</name>
<evidence type="ECO:0000256" key="1">
    <source>
        <dbReference type="ARBA" id="ARBA00004123"/>
    </source>
</evidence>
<feature type="region of interest" description="Disordered" evidence="8">
    <location>
        <begin position="132"/>
        <end position="156"/>
    </location>
</feature>
<evidence type="ECO:0000256" key="4">
    <source>
        <dbReference type="ARBA" id="ARBA00023159"/>
    </source>
</evidence>
<evidence type="ECO:0000313" key="10">
    <source>
        <dbReference type="Proteomes" id="UP000007797"/>
    </source>
</evidence>
<evidence type="ECO:0000256" key="3">
    <source>
        <dbReference type="ARBA" id="ARBA00023015"/>
    </source>
</evidence>
<protein>
    <recommendedName>
        <fullName evidence="7">Mediator of RNA polymerase II transcription subunit 9</fullName>
    </recommendedName>
    <alternativeName>
        <fullName evidence="7">Mediator complex subunit 9</fullName>
    </alternativeName>
</protein>
<reference evidence="10" key="1">
    <citation type="journal article" date="2011" name="Genome Res.">
        <title>Phylogeny-wide analysis of social amoeba genomes highlights ancient origins for complex intercellular communication.</title>
        <authorList>
            <person name="Heidel A.J."/>
            <person name="Lawal H.M."/>
            <person name="Felder M."/>
            <person name="Schilde C."/>
            <person name="Helps N.R."/>
            <person name="Tunggal B."/>
            <person name="Rivero F."/>
            <person name="John U."/>
            <person name="Schleicher M."/>
            <person name="Eichinger L."/>
            <person name="Platzer M."/>
            <person name="Noegel A.A."/>
            <person name="Schaap P."/>
            <person name="Gloeckner G."/>
        </authorList>
    </citation>
    <scope>NUCLEOTIDE SEQUENCE [LARGE SCALE GENOMIC DNA]</scope>
    <source>
        <strain evidence="10">SH3</strain>
    </source>
</reference>
<dbReference type="GO" id="GO:0016592">
    <property type="term" value="C:mediator complex"/>
    <property type="evidence" value="ECO:0007669"/>
    <property type="project" value="InterPro"/>
</dbReference>
<dbReference type="InterPro" id="IPR011425">
    <property type="entry name" value="Med9"/>
</dbReference>
<dbReference type="KEGG" id="dfa:DFA_10770"/>
<dbReference type="Proteomes" id="UP000007797">
    <property type="component" value="Unassembled WGS sequence"/>
</dbReference>
<dbReference type="GeneID" id="14866773"/>
<dbReference type="SUPFAM" id="SSF81995">
    <property type="entry name" value="beta-sandwich domain of Sec23/24"/>
    <property type="match status" value="1"/>
</dbReference>
<comment type="subcellular location">
    <subcellularLocation>
        <location evidence="1 7">Nucleus</location>
    </subcellularLocation>
</comment>